<evidence type="ECO:0000256" key="6">
    <source>
        <dbReference type="ARBA" id="ARBA00023136"/>
    </source>
</evidence>
<evidence type="ECO:0000256" key="2">
    <source>
        <dbReference type="ARBA" id="ARBA00006175"/>
    </source>
</evidence>
<evidence type="ECO:0000256" key="3">
    <source>
        <dbReference type="ARBA" id="ARBA00022692"/>
    </source>
</evidence>
<keyword evidence="13" id="KW-1185">Reference proteome</keyword>
<dbReference type="FunFam" id="1.20.1080.10:FF:000024">
    <property type="entry name" value="MIP aquaporin (Eurofung)"/>
    <property type="match status" value="1"/>
</dbReference>
<keyword evidence="5 11" id="KW-1133">Transmembrane helix</keyword>
<feature type="transmembrane region" description="Helical" evidence="11">
    <location>
        <begin position="207"/>
        <end position="232"/>
    </location>
</feature>
<feature type="region of interest" description="Disordered" evidence="10">
    <location>
        <begin position="327"/>
        <end position="394"/>
    </location>
</feature>
<comment type="subcellular location">
    <subcellularLocation>
        <location evidence="1">Membrane</location>
        <topology evidence="1">Multi-pass membrane protein</topology>
    </subcellularLocation>
</comment>
<comment type="caution">
    <text evidence="12">The sequence shown here is derived from an EMBL/GenBank/DDBJ whole genome shotgun (WGS) entry which is preliminary data.</text>
</comment>
<dbReference type="OrthoDB" id="3222at2759"/>
<evidence type="ECO:0000313" key="12">
    <source>
        <dbReference type="EMBL" id="KAJ4408594.1"/>
    </source>
</evidence>
<keyword evidence="9" id="KW-0813">Transport</keyword>
<accession>A0A9W8ZH61</accession>
<keyword evidence="3 9" id="KW-0812">Transmembrane</keyword>
<dbReference type="AlphaFoldDB" id="A0A9W8ZH61"/>
<feature type="transmembrane region" description="Helical" evidence="11">
    <location>
        <begin position="47"/>
        <end position="65"/>
    </location>
</feature>
<proteinExistence type="inferred from homology"/>
<evidence type="ECO:0000256" key="5">
    <source>
        <dbReference type="ARBA" id="ARBA00022989"/>
    </source>
</evidence>
<dbReference type="SUPFAM" id="SSF81338">
    <property type="entry name" value="Aquaporin-like"/>
    <property type="match status" value="1"/>
</dbReference>
<dbReference type="PANTHER" id="PTHR19139">
    <property type="entry name" value="AQUAPORIN TRANSPORTER"/>
    <property type="match status" value="1"/>
</dbReference>
<evidence type="ECO:0000313" key="13">
    <source>
        <dbReference type="Proteomes" id="UP001140510"/>
    </source>
</evidence>
<dbReference type="InterPro" id="IPR034294">
    <property type="entry name" value="Aquaporin_transptr"/>
</dbReference>
<feature type="transmembrane region" description="Helical" evidence="11">
    <location>
        <begin position="134"/>
        <end position="161"/>
    </location>
</feature>
<name>A0A9W8ZH61_9PLEO</name>
<evidence type="ECO:0000256" key="1">
    <source>
        <dbReference type="ARBA" id="ARBA00004141"/>
    </source>
</evidence>
<dbReference type="InterPro" id="IPR000425">
    <property type="entry name" value="MIP"/>
</dbReference>
<feature type="region of interest" description="Disordered" evidence="10">
    <location>
        <begin position="449"/>
        <end position="472"/>
    </location>
</feature>
<evidence type="ECO:0000256" key="4">
    <source>
        <dbReference type="ARBA" id="ARBA00022737"/>
    </source>
</evidence>
<dbReference type="Proteomes" id="UP001140510">
    <property type="component" value="Unassembled WGS sequence"/>
</dbReference>
<dbReference type="InterPro" id="IPR023271">
    <property type="entry name" value="Aquaporin-like"/>
</dbReference>
<sequence length="472" mass="50656">MNINEPRQGRAFAIPFTKAADPTAELDDKELRLPFLKKLPDSIRNHFIAMCGEYVGTVLFLWFALSGTQVANSIPSTGGQTVAEAGSNPQQLQYIALCFGFSLAVNAWVFFRISGGLFNPAVTLGMCLIGALPWIRGCLLFCVQILGGITAAALVTCMFPHVGKINVRTTLGGNTSVVQGLFIEMFLTAQLVFTIFMLAAEKHKGTFIAPVGIGLALFIAELTGVYFTGGSLNPARSFGPAVINHTFASYHWIYWVGPILGAIVAAGFYKFIKILEYETANPDQDSDRAAHVQRRKKLLLAAGINEYDAHKVAEELTEKTVVATAGGPDGSVVTNGQGRSDPSVDAQGMYGTQFRRPSTHSSIHSKRTSDKSEGGYVPHMQAPYQAQRPQATTTGSQIGRFSYLGDRGAAPGAPANVQALAQETRLDSPAMTTNDQLYAPLAHGADVPLGGNVHPDVSEPRQRFGRTPSSFA</sequence>
<dbReference type="GO" id="GO:0005886">
    <property type="term" value="C:plasma membrane"/>
    <property type="evidence" value="ECO:0007669"/>
    <property type="project" value="TreeGrafter"/>
</dbReference>
<keyword evidence="7" id="KW-0325">Glycoprotein</keyword>
<evidence type="ECO:0000256" key="11">
    <source>
        <dbReference type="SAM" id="Phobius"/>
    </source>
</evidence>
<dbReference type="Pfam" id="PF00230">
    <property type="entry name" value="MIP"/>
    <property type="match status" value="1"/>
</dbReference>
<evidence type="ECO:0000256" key="8">
    <source>
        <dbReference type="ARBA" id="ARBA00034651"/>
    </source>
</evidence>
<reference evidence="12" key="1">
    <citation type="submission" date="2022-10" db="EMBL/GenBank/DDBJ databases">
        <title>Tapping the CABI collections for fungal endophytes: first genome assemblies for Collariella, Neodidymelliopsis, Ascochyta clinopodiicola, Didymella pomorum, Didymosphaeria variabile, Neocosmospora piperis and Neocucurbitaria cava.</title>
        <authorList>
            <person name="Hill R."/>
        </authorList>
    </citation>
    <scope>NUCLEOTIDE SEQUENCE</scope>
    <source>
        <strain evidence="12">IMI 355091</strain>
    </source>
</reference>
<comment type="catalytic activity">
    <reaction evidence="8">
        <text>H2O(in) = H2O(out)</text>
        <dbReference type="Rhea" id="RHEA:29667"/>
        <dbReference type="ChEBI" id="CHEBI:15377"/>
    </reaction>
</comment>
<dbReference type="GO" id="GO:0015250">
    <property type="term" value="F:water channel activity"/>
    <property type="evidence" value="ECO:0007669"/>
    <property type="project" value="TreeGrafter"/>
</dbReference>
<feature type="transmembrane region" description="Helical" evidence="11">
    <location>
        <begin position="181"/>
        <end position="200"/>
    </location>
</feature>
<evidence type="ECO:0000256" key="10">
    <source>
        <dbReference type="SAM" id="MobiDB-lite"/>
    </source>
</evidence>
<protein>
    <submittedName>
        <fullName evidence="12">Aquaporin-1</fullName>
    </submittedName>
</protein>
<feature type="transmembrane region" description="Helical" evidence="11">
    <location>
        <begin position="252"/>
        <end position="272"/>
    </location>
</feature>
<organism evidence="12 13">
    <name type="scientific">Didymella pomorum</name>
    <dbReference type="NCBI Taxonomy" id="749634"/>
    <lineage>
        <taxon>Eukaryota</taxon>
        <taxon>Fungi</taxon>
        <taxon>Dikarya</taxon>
        <taxon>Ascomycota</taxon>
        <taxon>Pezizomycotina</taxon>
        <taxon>Dothideomycetes</taxon>
        <taxon>Pleosporomycetidae</taxon>
        <taxon>Pleosporales</taxon>
        <taxon>Pleosporineae</taxon>
        <taxon>Didymellaceae</taxon>
        <taxon>Didymella</taxon>
    </lineage>
</organism>
<comment type="similarity">
    <text evidence="2 9">Belongs to the MIP/aquaporin (TC 1.A.8) family.</text>
</comment>
<dbReference type="Gene3D" id="1.20.1080.10">
    <property type="entry name" value="Glycerol uptake facilitator protein"/>
    <property type="match status" value="1"/>
</dbReference>
<evidence type="ECO:0000256" key="7">
    <source>
        <dbReference type="ARBA" id="ARBA00023180"/>
    </source>
</evidence>
<evidence type="ECO:0000256" key="9">
    <source>
        <dbReference type="RuleBase" id="RU000477"/>
    </source>
</evidence>
<dbReference type="PRINTS" id="PR00783">
    <property type="entry name" value="MINTRINSICP"/>
</dbReference>
<keyword evidence="6 11" id="KW-0472">Membrane</keyword>
<dbReference type="EMBL" id="JAPEVA010000015">
    <property type="protein sequence ID" value="KAJ4408594.1"/>
    <property type="molecule type" value="Genomic_DNA"/>
</dbReference>
<gene>
    <name evidence="12" type="primary">AQY1_3</name>
    <name evidence="12" type="ORF">N0V91_003246</name>
</gene>
<dbReference type="PANTHER" id="PTHR19139:SF199">
    <property type="entry name" value="MIP17260P"/>
    <property type="match status" value="1"/>
</dbReference>
<keyword evidence="4" id="KW-0677">Repeat</keyword>